<dbReference type="STRING" id="1184151.AW736_17085"/>
<proteinExistence type="predicted"/>
<dbReference type="EMBL" id="LRRQ01000127">
    <property type="protein sequence ID" value="OAM88546.1"/>
    <property type="molecule type" value="Genomic_DNA"/>
</dbReference>
<dbReference type="OrthoDB" id="184082at2"/>
<dbReference type="PROSITE" id="PS50932">
    <property type="entry name" value="HTH_LACI_2"/>
    <property type="match status" value="1"/>
</dbReference>
<comment type="caution">
    <text evidence="6">The sequence shown here is derived from an EMBL/GenBank/DDBJ whole genome shotgun (WGS) entry which is preliminary data.</text>
</comment>
<keyword evidence="1" id="KW-0678">Repressor</keyword>
<dbReference type="Pfam" id="PF00356">
    <property type="entry name" value="LacI"/>
    <property type="match status" value="1"/>
</dbReference>
<dbReference type="PANTHER" id="PTHR30146:SF148">
    <property type="entry name" value="HTH-TYPE TRANSCRIPTIONAL REPRESSOR PURR-RELATED"/>
    <property type="match status" value="1"/>
</dbReference>
<dbReference type="SMART" id="SM00354">
    <property type="entry name" value="HTH_LACI"/>
    <property type="match status" value="1"/>
</dbReference>
<keyword evidence="4" id="KW-0804">Transcription</keyword>
<dbReference type="SUPFAM" id="SSF53822">
    <property type="entry name" value="Periplasmic binding protein-like I"/>
    <property type="match status" value="1"/>
</dbReference>
<accession>A0A178IHL6</accession>
<evidence type="ECO:0000313" key="6">
    <source>
        <dbReference type="EMBL" id="OAM88546.1"/>
    </source>
</evidence>
<dbReference type="InterPro" id="IPR028082">
    <property type="entry name" value="Peripla_BP_I"/>
</dbReference>
<keyword evidence="2" id="KW-0805">Transcription regulation</keyword>
<dbReference type="GO" id="GO:0000976">
    <property type="term" value="F:transcription cis-regulatory region binding"/>
    <property type="evidence" value="ECO:0007669"/>
    <property type="project" value="TreeGrafter"/>
</dbReference>
<evidence type="ECO:0000256" key="1">
    <source>
        <dbReference type="ARBA" id="ARBA00022491"/>
    </source>
</evidence>
<dbReference type="InterPro" id="IPR010982">
    <property type="entry name" value="Lambda_DNA-bd_dom_sf"/>
</dbReference>
<protein>
    <recommendedName>
        <fullName evidence="5">HTH lacI-type domain-containing protein</fullName>
    </recommendedName>
</protein>
<dbReference type="InterPro" id="IPR000843">
    <property type="entry name" value="HTH_LacI"/>
</dbReference>
<dbReference type="SUPFAM" id="SSF47413">
    <property type="entry name" value="lambda repressor-like DNA-binding domains"/>
    <property type="match status" value="1"/>
</dbReference>
<evidence type="ECO:0000256" key="4">
    <source>
        <dbReference type="ARBA" id="ARBA00023163"/>
    </source>
</evidence>
<evidence type="ECO:0000256" key="3">
    <source>
        <dbReference type="ARBA" id="ARBA00023125"/>
    </source>
</evidence>
<evidence type="ECO:0000259" key="5">
    <source>
        <dbReference type="PROSITE" id="PS50932"/>
    </source>
</evidence>
<name>A0A178IHL6_9BACT</name>
<dbReference type="PANTHER" id="PTHR30146">
    <property type="entry name" value="LACI-RELATED TRANSCRIPTIONAL REPRESSOR"/>
    <property type="match status" value="1"/>
</dbReference>
<keyword evidence="3" id="KW-0238">DNA-binding</keyword>
<feature type="domain" description="HTH lacI-type" evidence="5">
    <location>
        <begin position="5"/>
        <end position="59"/>
    </location>
</feature>
<dbReference type="Gene3D" id="3.40.50.2300">
    <property type="match status" value="2"/>
</dbReference>
<evidence type="ECO:0000313" key="7">
    <source>
        <dbReference type="Proteomes" id="UP000078486"/>
    </source>
</evidence>
<reference evidence="6 7" key="1">
    <citation type="submission" date="2016-01" db="EMBL/GenBank/DDBJ databases">
        <title>High potential of lignocellulose degradation of a new Verrucomicrobia species.</title>
        <authorList>
            <person name="Wang Y."/>
            <person name="Shi Y."/>
            <person name="Qiu Z."/>
            <person name="Liu S."/>
            <person name="Yang H."/>
        </authorList>
    </citation>
    <scope>NUCLEOTIDE SEQUENCE [LARGE SCALE GENOMIC DNA]</scope>
    <source>
        <strain evidence="6 7">TSB47</strain>
    </source>
</reference>
<dbReference type="Proteomes" id="UP000078486">
    <property type="component" value="Unassembled WGS sequence"/>
</dbReference>
<evidence type="ECO:0000256" key="2">
    <source>
        <dbReference type="ARBA" id="ARBA00023015"/>
    </source>
</evidence>
<dbReference type="CDD" id="cd01392">
    <property type="entry name" value="HTH_LacI"/>
    <property type="match status" value="1"/>
</dbReference>
<sequence length="346" mass="38483">MGALPTIAEIARHCKVSTYTASLALRNSHRVAQATRDRVQAGARALGYRPNPLINALMARVRNRRNRPTGDVLGFIISREKAIHPGQLDHQARMLKGASARARELGYRIEPIRLTSVNGRGSRLQQVLDTRGIHGVIIAPVPGHDFKINLAWERLACVTISYSFSEVPVHRVTHNHFRSMRLVLDTCHARGWKRPGILLSQHVLEAVDQGFLAGYLTSTYSRHHRIPVPPLLYADDAFNRRSLLEWVKKHRVDAVLSLRHDTHDWLAGAGYDIGRDIGLVMLDCNESAGEMSGIDQRQSEIGAAATELLANAMQNSEYGIPSLPRVVGLDGVWHEGGTLPARRIHH</sequence>
<dbReference type="Gene3D" id="1.10.260.40">
    <property type="entry name" value="lambda repressor-like DNA-binding domains"/>
    <property type="match status" value="1"/>
</dbReference>
<keyword evidence="7" id="KW-1185">Reference proteome</keyword>
<dbReference type="GO" id="GO:0003700">
    <property type="term" value="F:DNA-binding transcription factor activity"/>
    <property type="evidence" value="ECO:0007669"/>
    <property type="project" value="TreeGrafter"/>
</dbReference>
<dbReference type="AlphaFoldDB" id="A0A178IHL6"/>
<organism evidence="6 7">
    <name type="scientific">Termitidicoccus mucosus</name>
    <dbReference type="NCBI Taxonomy" id="1184151"/>
    <lineage>
        <taxon>Bacteria</taxon>
        <taxon>Pseudomonadati</taxon>
        <taxon>Verrucomicrobiota</taxon>
        <taxon>Opitutia</taxon>
        <taxon>Opitutales</taxon>
        <taxon>Opitutaceae</taxon>
        <taxon>Termitidicoccus</taxon>
    </lineage>
</organism>
<gene>
    <name evidence="6" type="ORF">AW736_17085</name>
</gene>
<dbReference type="RefSeq" id="WP_068771496.1">
    <property type="nucleotide sequence ID" value="NZ_CP109796.1"/>
</dbReference>